<proteinExistence type="inferred from homology"/>
<keyword evidence="5 12" id="KW-0812">Transmembrane</keyword>
<protein>
    <submittedName>
        <fullName evidence="14">Cytochrome c oxidase, subunit II</fullName>
    </submittedName>
</protein>
<dbReference type="PANTHER" id="PTHR22888">
    <property type="entry name" value="CYTOCHROME C OXIDASE, SUBUNIT II"/>
    <property type="match status" value="1"/>
</dbReference>
<keyword evidence="3" id="KW-0813">Transport</keyword>
<dbReference type="InterPro" id="IPR008972">
    <property type="entry name" value="Cupredoxin"/>
</dbReference>
<feature type="transmembrane region" description="Helical" evidence="12">
    <location>
        <begin position="70"/>
        <end position="95"/>
    </location>
</feature>
<evidence type="ECO:0000256" key="3">
    <source>
        <dbReference type="ARBA" id="ARBA00022448"/>
    </source>
</evidence>
<organism evidence="14 15">
    <name type="scientific">Natronococcus occultus SP4</name>
    <dbReference type="NCBI Taxonomy" id="694430"/>
    <lineage>
        <taxon>Archaea</taxon>
        <taxon>Methanobacteriati</taxon>
        <taxon>Methanobacteriota</taxon>
        <taxon>Stenosarchaea group</taxon>
        <taxon>Halobacteria</taxon>
        <taxon>Halobacteriales</taxon>
        <taxon>Natrialbaceae</taxon>
        <taxon>Natronococcus</taxon>
    </lineage>
</organism>
<evidence type="ECO:0000313" key="15">
    <source>
        <dbReference type="Proteomes" id="UP000010878"/>
    </source>
</evidence>
<dbReference type="AlphaFoldDB" id="L0K1J3"/>
<evidence type="ECO:0000256" key="9">
    <source>
        <dbReference type="ARBA" id="ARBA00023008"/>
    </source>
</evidence>
<dbReference type="GO" id="GO:0016020">
    <property type="term" value="C:membrane"/>
    <property type="evidence" value="ECO:0007669"/>
    <property type="project" value="UniProtKB-SubCell"/>
</dbReference>
<sequence>MIPMEVQTRVDVFEQIFLVFLGLGTLVGVVVVAYTLYNAYKYRDGAAKTADKDTPTLGELPTGGAGGKKLFLSFGLSAIIVISLVVWTYGMLLYVEDPGDDIPQEDAIEVDVVGDGFAWFFEYENGAESTNTMTVPEDTPVWINVTGGDVWHTFGISDLRVKADAIPGENDETWFMAEEAGETHEIECFELCGDGHSQMTGTVEVVEEEEFEEFLEEEAPDEDENGDDEENGADEEENGADDEENGDDADDENGDDEENGDDADDDEENGDDEDTDEDADDGGDV</sequence>
<dbReference type="GO" id="GO:0005507">
    <property type="term" value="F:copper ion binding"/>
    <property type="evidence" value="ECO:0007669"/>
    <property type="project" value="InterPro"/>
</dbReference>
<dbReference type="GO" id="GO:0042773">
    <property type="term" value="P:ATP synthesis coupled electron transport"/>
    <property type="evidence" value="ECO:0007669"/>
    <property type="project" value="TreeGrafter"/>
</dbReference>
<accession>L0K1J3</accession>
<evidence type="ECO:0000256" key="10">
    <source>
        <dbReference type="ARBA" id="ARBA00023136"/>
    </source>
</evidence>
<evidence type="ECO:0000256" key="4">
    <source>
        <dbReference type="ARBA" id="ARBA00022660"/>
    </source>
</evidence>
<keyword evidence="8 12" id="KW-1133">Transmembrane helix</keyword>
<comment type="subcellular location">
    <subcellularLocation>
        <location evidence="1">Membrane</location>
        <topology evidence="1">Multi-pass membrane protein</topology>
    </subcellularLocation>
</comment>
<evidence type="ECO:0000256" key="7">
    <source>
        <dbReference type="ARBA" id="ARBA00022982"/>
    </source>
</evidence>
<dbReference type="GO" id="GO:0004129">
    <property type="term" value="F:cytochrome-c oxidase activity"/>
    <property type="evidence" value="ECO:0007669"/>
    <property type="project" value="InterPro"/>
</dbReference>
<keyword evidence="10 12" id="KW-0472">Membrane</keyword>
<dbReference type="InterPro" id="IPR014222">
    <property type="entry name" value="Cyt_c_oxidase_su2"/>
</dbReference>
<reference evidence="14 15" key="1">
    <citation type="submission" date="2012-11" db="EMBL/GenBank/DDBJ databases">
        <title>FINISHED of Natronococcus occultus SP4, DSM 3396.</title>
        <authorList>
            <consortium name="DOE Joint Genome Institute"/>
            <person name="Eisen J."/>
            <person name="Huntemann M."/>
            <person name="Wei C.-L."/>
            <person name="Han J."/>
            <person name="Detter J.C."/>
            <person name="Han C."/>
            <person name="Tapia R."/>
            <person name="Chen A."/>
            <person name="Kyrpides N."/>
            <person name="Mavromatis K."/>
            <person name="Markowitz V."/>
            <person name="Szeto E."/>
            <person name="Ivanova N."/>
            <person name="Mikhailova N."/>
            <person name="Ovchinnikova G."/>
            <person name="Pagani I."/>
            <person name="Pati A."/>
            <person name="Goodwin L."/>
            <person name="Nordberg H.P."/>
            <person name="Cantor M.N."/>
            <person name="Hua S.X."/>
            <person name="Woyke T."/>
            <person name="Eisen J."/>
            <person name="Klenk H.-P."/>
            <person name="Klenk H.-P."/>
        </authorList>
    </citation>
    <scope>NUCLEOTIDE SEQUENCE [LARGE SCALE GENOMIC DNA]</scope>
    <source>
        <strain evidence="14 15">SP4</strain>
    </source>
</reference>
<feature type="region of interest" description="Disordered" evidence="11">
    <location>
        <begin position="209"/>
        <end position="285"/>
    </location>
</feature>
<dbReference type="GO" id="GO:0016491">
    <property type="term" value="F:oxidoreductase activity"/>
    <property type="evidence" value="ECO:0007669"/>
    <property type="project" value="InterPro"/>
</dbReference>
<keyword evidence="15" id="KW-1185">Reference proteome</keyword>
<evidence type="ECO:0000313" key="14">
    <source>
        <dbReference type="EMBL" id="AGB39182.1"/>
    </source>
</evidence>
<feature type="transmembrane region" description="Helical" evidence="12">
    <location>
        <begin position="16"/>
        <end position="37"/>
    </location>
</feature>
<dbReference type="InterPro" id="IPR002429">
    <property type="entry name" value="CcO_II-like_C"/>
</dbReference>
<dbReference type="NCBIfam" id="TIGR02866">
    <property type="entry name" value="CoxB"/>
    <property type="match status" value="1"/>
</dbReference>
<keyword evidence="6" id="KW-0479">Metal-binding</keyword>
<dbReference type="EMBL" id="CP003929">
    <property type="protein sequence ID" value="AGB39182.1"/>
    <property type="molecule type" value="Genomic_DNA"/>
</dbReference>
<keyword evidence="7" id="KW-0249">Electron transport</keyword>
<comment type="similarity">
    <text evidence="2">Belongs to the cytochrome c oxidase subunit 2 family.</text>
</comment>
<dbReference type="Pfam" id="PF00116">
    <property type="entry name" value="COX2"/>
    <property type="match status" value="1"/>
</dbReference>
<dbReference type="KEGG" id="nou:Natoc_3453"/>
<dbReference type="Proteomes" id="UP000010878">
    <property type="component" value="Chromosome"/>
</dbReference>
<dbReference type="Gene3D" id="2.60.40.420">
    <property type="entry name" value="Cupredoxins - blue copper proteins"/>
    <property type="match status" value="1"/>
</dbReference>
<name>L0K1J3_9EURY</name>
<dbReference type="eggNOG" id="arCOG01235">
    <property type="taxonomic scope" value="Archaea"/>
</dbReference>
<evidence type="ECO:0000256" key="8">
    <source>
        <dbReference type="ARBA" id="ARBA00022989"/>
    </source>
</evidence>
<dbReference type="PROSITE" id="PS50857">
    <property type="entry name" value="COX2_CUA"/>
    <property type="match status" value="1"/>
</dbReference>
<dbReference type="PANTHER" id="PTHR22888:SF9">
    <property type="entry name" value="CYTOCHROME C OXIDASE SUBUNIT 2"/>
    <property type="match status" value="1"/>
</dbReference>
<evidence type="ECO:0000256" key="1">
    <source>
        <dbReference type="ARBA" id="ARBA00004141"/>
    </source>
</evidence>
<dbReference type="HOGENOM" id="CLU_843609_0_0_2"/>
<gene>
    <name evidence="14" type="ORF">Natoc_3453</name>
</gene>
<dbReference type="InterPro" id="IPR001505">
    <property type="entry name" value="Copper_CuA"/>
</dbReference>
<dbReference type="STRING" id="694430.Natoc_3453"/>
<evidence type="ECO:0000256" key="12">
    <source>
        <dbReference type="SAM" id="Phobius"/>
    </source>
</evidence>
<dbReference type="PROSITE" id="PS00078">
    <property type="entry name" value="COX2"/>
    <property type="match status" value="1"/>
</dbReference>
<evidence type="ECO:0000256" key="2">
    <source>
        <dbReference type="ARBA" id="ARBA00007866"/>
    </source>
</evidence>
<keyword evidence="9" id="KW-0186">Copper</keyword>
<dbReference type="InterPro" id="IPR045187">
    <property type="entry name" value="CcO_II"/>
</dbReference>
<evidence type="ECO:0000256" key="5">
    <source>
        <dbReference type="ARBA" id="ARBA00022692"/>
    </source>
</evidence>
<evidence type="ECO:0000256" key="11">
    <source>
        <dbReference type="SAM" id="MobiDB-lite"/>
    </source>
</evidence>
<evidence type="ECO:0000256" key="6">
    <source>
        <dbReference type="ARBA" id="ARBA00022723"/>
    </source>
</evidence>
<evidence type="ECO:0000259" key="13">
    <source>
        <dbReference type="PROSITE" id="PS50857"/>
    </source>
</evidence>
<feature type="domain" description="Cytochrome oxidase subunit II copper A binding" evidence="13">
    <location>
        <begin position="105"/>
        <end position="217"/>
    </location>
</feature>
<keyword evidence="4" id="KW-0679">Respiratory chain</keyword>
<dbReference type="SUPFAM" id="SSF49503">
    <property type="entry name" value="Cupredoxins"/>
    <property type="match status" value="1"/>
</dbReference>